<dbReference type="Pfam" id="PF13561">
    <property type="entry name" value="adh_short_C2"/>
    <property type="match status" value="1"/>
</dbReference>
<dbReference type="SUPFAM" id="SSF51735">
    <property type="entry name" value="NAD(P)-binding Rossmann-fold domains"/>
    <property type="match status" value="1"/>
</dbReference>
<keyword evidence="2" id="KW-0560">Oxidoreductase</keyword>
<name>A0ABV2IA42_9HYPH</name>
<comment type="caution">
    <text evidence="5">The sequence shown here is derived from an EMBL/GenBank/DDBJ whole genome shotgun (WGS) entry which is preliminary data.</text>
</comment>
<proteinExistence type="inferred from homology"/>
<accession>A0ABV2IA42</accession>
<keyword evidence="6" id="KW-1185">Reference proteome</keyword>
<dbReference type="SMART" id="SM00822">
    <property type="entry name" value="PKS_KR"/>
    <property type="match status" value="1"/>
</dbReference>
<reference evidence="5 6" key="1">
    <citation type="submission" date="2024-06" db="EMBL/GenBank/DDBJ databases">
        <title>Genomic Encyclopedia of Type Strains, Phase IV (KMG-IV): sequencing the most valuable type-strain genomes for metagenomic binning, comparative biology and taxonomic classification.</title>
        <authorList>
            <person name="Goeker M."/>
        </authorList>
    </citation>
    <scope>NUCLEOTIDE SEQUENCE [LARGE SCALE GENOMIC DNA]</scope>
    <source>
        <strain evidence="5 6">DSM 28102</strain>
    </source>
</reference>
<evidence type="ECO:0000259" key="4">
    <source>
        <dbReference type="SMART" id="SM00822"/>
    </source>
</evidence>
<gene>
    <name evidence="5" type="ORF">ABID12_001725</name>
</gene>
<comment type="similarity">
    <text evidence="1">Belongs to the short-chain dehydrogenases/reductases (SDR) family.</text>
</comment>
<evidence type="ECO:0000256" key="3">
    <source>
        <dbReference type="ARBA" id="ARBA00023027"/>
    </source>
</evidence>
<dbReference type="CDD" id="cd05233">
    <property type="entry name" value="SDR_c"/>
    <property type="match status" value="1"/>
</dbReference>
<evidence type="ECO:0000313" key="6">
    <source>
        <dbReference type="Proteomes" id="UP001549164"/>
    </source>
</evidence>
<dbReference type="PRINTS" id="PR00080">
    <property type="entry name" value="SDRFAMILY"/>
</dbReference>
<organism evidence="5 6">
    <name type="scientific">Martelella mangrovi</name>
    <dbReference type="NCBI Taxonomy" id="1397477"/>
    <lineage>
        <taxon>Bacteria</taxon>
        <taxon>Pseudomonadati</taxon>
        <taxon>Pseudomonadota</taxon>
        <taxon>Alphaproteobacteria</taxon>
        <taxon>Hyphomicrobiales</taxon>
        <taxon>Aurantimonadaceae</taxon>
        <taxon>Martelella</taxon>
    </lineage>
</organism>
<dbReference type="Proteomes" id="UP001549164">
    <property type="component" value="Unassembled WGS sequence"/>
</dbReference>
<protein>
    <submittedName>
        <fullName evidence="5">NAD(P)-dependent dehydrogenase (Short-subunit alcohol dehydrogenase family)</fullName>
    </submittedName>
</protein>
<dbReference type="InterPro" id="IPR036291">
    <property type="entry name" value="NAD(P)-bd_dom_sf"/>
</dbReference>
<dbReference type="EMBL" id="JBEPLY010000004">
    <property type="protein sequence ID" value="MET3599786.1"/>
    <property type="molecule type" value="Genomic_DNA"/>
</dbReference>
<evidence type="ECO:0000256" key="2">
    <source>
        <dbReference type="ARBA" id="ARBA00023002"/>
    </source>
</evidence>
<dbReference type="PANTHER" id="PTHR24321:SF8">
    <property type="entry name" value="ESTRADIOL 17-BETA-DEHYDROGENASE 8-RELATED"/>
    <property type="match status" value="1"/>
</dbReference>
<evidence type="ECO:0000313" key="5">
    <source>
        <dbReference type="EMBL" id="MET3599786.1"/>
    </source>
</evidence>
<dbReference type="InterPro" id="IPR057326">
    <property type="entry name" value="KR_dom"/>
</dbReference>
<sequence>MSNLESKVLIVTGAASGIGRAAARHFAKSGARVVLADLADGGEAIAEEIRADGGKSLFVKTNVAEEADVENLVASAIETFGQLDGAFNNAGIEQAIKPLHELDEAQWDKVINIDLKGVFLCMKHEIAAMLASDRGGAIVNTSSTTAMAAIPFASEYIAAKAGVLGMSRAAAVDYAQKGIRVNAVMPGMTQTPMTGRMPEDPELIKIFTAIQAAVPMQRFGQADEIAQAAGWLLSDDASFVTGAALPVDGGTMAV</sequence>
<evidence type="ECO:0000256" key="1">
    <source>
        <dbReference type="ARBA" id="ARBA00006484"/>
    </source>
</evidence>
<dbReference type="NCBIfam" id="NF005559">
    <property type="entry name" value="PRK07231.1"/>
    <property type="match status" value="1"/>
</dbReference>
<dbReference type="Gene3D" id="3.40.50.720">
    <property type="entry name" value="NAD(P)-binding Rossmann-like Domain"/>
    <property type="match status" value="1"/>
</dbReference>
<feature type="domain" description="Ketoreductase" evidence="4">
    <location>
        <begin position="7"/>
        <end position="191"/>
    </location>
</feature>
<dbReference type="RefSeq" id="WP_354433864.1">
    <property type="nucleotide sequence ID" value="NZ_JBEPLY010000004.1"/>
</dbReference>
<dbReference type="PRINTS" id="PR00081">
    <property type="entry name" value="GDHRDH"/>
</dbReference>
<dbReference type="InterPro" id="IPR002347">
    <property type="entry name" value="SDR_fam"/>
</dbReference>
<keyword evidence="3" id="KW-0520">NAD</keyword>
<dbReference type="PANTHER" id="PTHR24321">
    <property type="entry name" value="DEHYDROGENASES, SHORT CHAIN"/>
    <property type="match status" value="1"/>
</dbReference>